<protein>
    <submittedName>
        <fullName evidence="7">Sodium channel protein type 4 subunit alpha B</fullName>
    </submittedName>
</protein>
<dbReference type="AlphaFoldDB" id="A0A1Q9D2K1"/>
<keyword evidence="7" id="KW-0407">Ion channel</keyword>
<dbReference type="InterPro" id="IPR043203">
    <property type="entry name" value="VGCC_Ca_Na"/>
</dbReference>
<dbReference type="Pfam" id="PF00520">
    <property type="entry name" value="Ion_trans"/>
    <property type="match status" value="1"/>
</dbReference>
<feature type="transmembrane region" description="Helical" evidence="5">
    <location>
        <begin position="270"/>
        <end position="289"/>
    </location>
</feature>
<feature type="transmembrane region" description="Helical" evidence="5">
    <location>
        <begin position="301"/>
        <end position="320"/>
    </location>
</feature>
<dbReference type="OrthoDB" id="6103986at2759"/>
<dbReference type="InterPro" id="IPR005821">
    <property type="entry name" value="Ion_trans_dom"/>
</dbReference>
<evidence type="ECO:0000259" key="6">
    <source>
        <dbReference type="Pfam" id="PF00520"/>
    </source>
</evidence>
<comment type="subcellular location">
    <subcellularLocation>
        <location evidence="1">Membrane</location>
        <topology evidence="1">Multi-pass membrane protein</topology>
    </subcellularLocation>
</comment>
<dbReference type="GO" id="GO:0005248">
    <property type="term" value="F:voltage-gated sodium channel activity"/>
    <property type="evidence" value="ECO:0007669"/>
    <property type="project" value="TreeGrafter"/>
</dbReference>
<evidence type="ECO:0000313" key="8">
    <source>
        <dbReference type="Proteomes" id="UP000186817"/>
    </source>
</evidence>
<feature type="transmembrane region" description="Helical" evidence="5">
    <location>
        <begin position="332"/>
        <end position="352"/>
    </location>
</feature>
<dbReference type="Gene3D" id="1.20.120.350">
    <property type="entry name" value="Voltage-gated potassium channels. Chain C"/>
    <property type="match status" value="1"/>
</dbReference>
<sequence>MASMVPFLRCRPGVCYHIFSAQRAALLDAHRPPEMLRSALDDVCLHAQLVLTRQGREDVSVEDFLRGAPDPPEERSVGNAQQLLREIGALTAVTAANEEEEVLEAPRYGLTAGGPITWQPRRLSNELLLCWAVWTLRVAGRGLTKGSELRRLRLHEVTTTAEPAEETEPQLAKMVLWANLLGVGGAALAVVGGLQYREPFVSLGDAQRSLSLAQANKAVRAAKLALSAPEREISKTRSAGTVNGKRVSQWSGMELGEFAWNPRKFEKDPFISVIVMVNIVFIVLQTNLSGLGREPDQAIEWIIFAMLVIYTLEALLRLYVLRLDYFCSAWNLMDFAVLIADWTLQIITFMTVEEVPRATLLRTLRVLRALRVLRTIRTLQLFRELYIMLYGFFSALKAIAWAAVLILLILLIWGIMAVELRRNDAQLFNGARGR</sequence>
<name>A0A1Q9D2K1_SYMMI</name>
<reference evidence="7 8" key="1">
    <citation type="submission" date="2016-02" db="EMBL/GenBank/DDBJ databases">
        <title>Genome analysis of coral dinoflagellate symbionts highlights evolutionary adaptations to a symbiotic lifestyle.</title>
        <authorList>
            <person name="Aranda M."/>
            <person name="Li Y."/>
            <person name="Liew Y.J."/>
            <person name="Baumgarten S."/>
            <person name="Simakov O."/>
            <person name="Wilson M."/>
            <person name="Piel J."/>
            <person name="Ashoor H."/>
            <person name="Bougouffa S."/>
            <person name="Bajic V.B."/>
            <person name="Ryu T."/>
            <person name="Ravasi T."/>
            <person name="Bayer T."/>
            <person name="Micklem G."/>
            <person name="Kim H."/>
            <person name="Bhak J."/>
            <person name="Lajeunesse T.C."/>
            <person name="Voolstra C.R."/>
        </authorList>
    </citation>
    <scope>NUCLEOTIDE SEQUENCE [LARGE SCALE GENOMIC DNA]</scope>
    <source>
        <strain evidence="7 8">CCMP2467</strain>
    </source>
</reference>
<dbReference type="Pfam" id="PF21010">
    <property type="entry name" value="HA2_C"/>
    <property type="match status" value="1"/>
</dbReference>
<dbReference type="PANTHER" id="PTHR10037">
    <property type="entry name" value="VOLTAGE-GATED CATION CHANNEL CALCIUM AND SODIUM"/>
    <property type="match status" value="1"/>
</dbReference>
<feature type="transmembrane region" description="Helical" evidence="5">
    <location>
        <begin position="174"/>
        <end position="194"/>
    </location>
</feature>
<keyword evidence="2 5" id="KW-0812">Transmembrane</keyword>
<keyword evidence="4 5" id="KW-0472">Membrane</keyword>
<organism evidence="7 8">
    <name type="scientific">Symbiodinium microadriaticum</name>
    <name type="common">Dinoflagellate</name>
    <name type="synonym">Zooxanthella microadriatica</name>
    <dbReference type="NCBI Taxonomy" id="2951"/>
    <lineage>
        <taxon>Eukaryota</taxon>
        <taxon>Sar</taxon>
        <taxon>Alveolata</taxon>
        <taxon>Dinophyceae</taxon>
        <taxon>Suessiales</taxon>
        <taxon>Symbiodiniaceae</taxon>
        <taxon>Symbiodinium</taxon>
    </lineage>
</organism>
<dbReference type="PANTHER" id="PTHR10037:SF62">
    <property type="entry name" value="SODIUM CHANNEL PROTEIN 60E"/>
    <property type="match status" value="1"/>
</dbReference>
<dbReference type="SUPFAM" id="SSF81324">
    <property type="entry name" value="Voltage-gated potassium channels"/>
    <property type="match status" value="1"/>
</dbReference>
<evidence type="ECO:0000256" key="2">
    <source>
        <dbReference type="ARBA" id="ARBA00022692"/>
    </source>
</evidence>
<evidence type="ECO:0000256" key="1">
    <source>
        <dbReference type="ARBA" id="ARBA00004141"/>
    </source>
</evidence>
<dbReference type="EMBL" id="LSRX01000764">
    <property type="protein sequence ID" value="OLP89365.1"/>
    <property type="molecule type" value="Genomic_DNA"/>
</dbReference>
<dbReference type="InterPro" id="IPR027359">
    <property type="entry name" value="Volt_channel_dom_sf"/>
</dbReference>
<keyword evidence="7" id="KW-0406">Ion transport</keyword>
<keyword evidence="3 5" id="KW-1133">Transmembrane helix</keyword>
<feature type="domain" description="Ion transport" evidence="6">
    <location>
        <begin position="270"/>
        <end position="421"/>
    </location>
</feature>
<dbReference type="GO" id="GO:0001518">
    <property type="term" value="C:voltage-gated sodium channel complex"/>
    <property type="evidence" value="ECO:0007669"/>
    <property type="project" value="TreeGrafter"/>
</dbReference>
<accession>A0A1Q9D2K1</accession>
<evidence type="ECO:0000256" key="4">
    <source>
        <dbReference type="ARBA" id="ARBA00023136"/>
    </source>
</evidence>
<dbReference type="Proteomes" id="UP000186817">
    <property type="component" value="Unassembled WGS sequence"/>
</dbReference>
<keyword evidence="8" id="KW-1185">Reference proteome</keyword>
<proteinExistence type="predicted"/>
<evidence type="ECO:0000256" key="5">
    <source>
        <dbReference type="SAM" id="Phobius"/>
    </source>
</evidence>
<gene>
    <name evidence="7" type="primary">scn4ab</name>
    <name evidence="7" type="ORF">AK812_SmicGene29193</name>
</gene>
<evidence type="ECO:0000313" key="7">
    <source>
        <dbReference type="EMBL" id="OLP89365.1"/>
    </source>
</evidence>
<feature type="transmembrane region" description="Helical" evidence="5">
    <location>
        <begin position="387"/>
        <end position="413"/>
    </location>
</feature>
<evidence type="ECO:0000256" key="3">
    <source>
        <dbReference type="ARBA" id="ARBA00022989"/>
    </source>
</evidence>
<keyword evidence="7" id="KW-0813">Transport</keyword>
<comment type="caution">
    <text evidence="7">The sequence shown here is derived from an EMBL/GenBank/DDBJ whole genome shotgun (WGS) entry which is preliminary data.</text>
</comment>